<dbReference type="OrthoDB" id="42258at2759"/>
<dbReference type="Proteomes" id="UP001165082">
    <property type="component" value="Unassembled WGS sequence"/>
</dbReference>
<feature type="signal peptide" evidence="2">
    <location>
        <begin position="1"/>
        <end position="18"/>
    </location>
</feature>
<keyword evidence="2" id="KW-0732">Signal</keyword>
<sequence length="244" mass="25668">MHLSFLTTHSSIFPVSSATLLPTSLASAAKADNLVAGVAEISIGFSVGTLWSEYAVAITGCGPIDFNDSLERLCYLGVLASASSVVFTKIVTNSSLSSFLTSKFYPDLLPSTVVQMRVAEWLSLFAVASAFVVLTQQHLLGTHLSGLSGIDPSKMARRSSVNAKIDKLLEESVRERFEADTHSCTGPRAERRLAKSRLYGIGGGGALPRVKSAKMKNASKAEISAASVSSPMQGSPPGSPVGEM</sequence>
<dbReference type="AlphaFoldDB" id="A0A9W7G0K8"/>
<organism evidence="3 4">
    <name type="scientific">Triparma retinervis</name>
    <dbReference type="NCBI Taxonomy" id="2557542"/>
    <lineage>
        <taxon>Eukaryota</taxon>
        <taxon>Sar</taxon>
        <taxon>Stramenopiles</taxon>
        <taxon>Ochrophyta</taxon>
        <taxon>Bolidophyceae</taxon>
        <taxon>Parmales</taxon>
        <taxon>Triparmaceae</taxon>
        <taxon>Triparma</taxon>
    </lineage>
</organism>
<gene>
    <name evidence="3" type="ORF">TrRE_jg7878</name>
</gene>
<protein>
    <submittedName>
        <fullName evidence="3">Uncharacterized protein</fullName>
    </submittedName>
</protein>
<feature type="compositionally biased region" description="Low complexity" evidence="1">
    <location>
        <begin position="227"/>
        <end position="244"/>
    </location>
</feature>
<keyword evidence="4" id="KW-1185">Reference proteome</keyword>
<reference evidence="3" key="1">
    <citation type="submission" date="2022-07" db="EMBL/GenBank/DDBJ databases">
        <title>Genome analysis of Parmales, a sister group of diatoms, reveals the evolutionary specialization of diatoms from phago-mixotrophs to photoautotrophs.</title>
        <authorList>
            <person name="Ban H."/>
            <person name="Sato S."/>
            <person name="Yoshikawa S."/>
            <person name="Kazumasa Y."/>
            <person name="Nakamura Y."/>
            <person name="Ichinomiya M."/>
            <person name="Saitoh K."/>
            <person name="Sato N."/>
            <person name="Blanc-Mathieu R."/>
            <person name="Endo H."/>
            <person name="Kuwata A."/>
            <person name="Ogata H."/>
        </authorList>
    </citation>
    <scope>NUCLEOTIDE SEQUENCE</scope>
</reference>
<feature type="region of interest" description="Disordered" evidence="1">
    <location>
        <begin position="218"/>
        <end position="244"/>
    </location>
</feature>
<proteinExistence type="predicted"/>
<feature type="chain" id="PRO_5040865877" evidence="2">
    <location>
        <begin position="19"/>
        <end position="244"/>
    </location>
</feature>
<accession>A0A9W7G0K8</accession>
<feature type="non-terminal residue" evidence="3">
    <location>
        <position position="1"/>
    </location>
</feature>
<evidence type="ECO:0000313" key="4">
    <source>
        <dbReference type="Proteomes" id="UP001165082"/>
    </source>
</evidence>
<comment type="caution">
    <text evidence="3">The sequence shown here is derived from an EMBL/GenBank/DDBJ whole genome shotgun (WGS) entry which is preliminary data.</text>
</comment>
<evidence type="ECO:0000256" key="1">
    <source>
        <dbReference type="SAM" id="MobiDB-lite"/>
    </source>
</evidence>
<evidence type="ECO:0000256" key="2">
    <source>
        <dbReference type="SAM" id="SignalP"/>
    </source>
</evidence>
<evidence type="ECO:0000313" key="3">
    <source>
        <dbReference type="EMBL" id="GMI27520.1"/>
    </source>
</evidence>
<name>A0A9W7G0K8_9STRA</name>
<dbReference type="EMBL" id="BRXZ01007367">
    <property type="protein sequence ID" value="GMI27520.1"/>
    <property type="molecule type" value="Genomic_DNA"/>
</dbReference>